<evidence type="ECO:0000313" key="1">
    <source>
        <dbReference type="EMBL" id="MFD1225258.1"/>
    </source>
</evidence>
<gene>
    <name evidence="1" type="ORF">ACFQ4B_34770</name>
</gene>
<comment type="caution">
    <text evidence="1">The sequence shown here is derived from an EMBL/GenBank/DDBJ whole genome shotgun (WGS) entry which is preliminary data.</text>
</comment>
<organism evidence="1 2">
    <name type="scientific">Paenibacillus vulneris</name>
    <dbReference type="NCBI Taxonomy" id="1133364"/>
    <lineage>
        <taxon>Bacteria</taxon>
        <taxon>Bacillati</taxon>
        <taxon>Bacillota</taxon>
        <taxon>Bacilli</taxon>
        <taxon>Bacillales</taxon>
        <taxon>Paenibacillaceae</taxon>
        <taxon>Paenibacillus</taxon>
    </lineage>
</organism>
<dbReference type="EMBL" id="JBHTLU010000056">
    <property type="protein sequence ID" value="MFD1225258.1"/>
    <property type="molecule type" value="Genomic_DNA"/>
</dbReference>
<reference evidence="2" key="1">
    <citation type="journal article" date="2019" name="Int. J. Syst. Evol. Microbiol.">
        <title>The Global Catalogue of Microorganisms (GCM) 10K type strain sequencing project: providing services to taxonomists for standard genome sequencing and annotation.</title>
        <authorList>
            <consortium name="The Broad Institute Genomics Platform"/>
            <consortium name="The Broad Institute Genome Sequencing Center for Infectious Disease"/>
            <person name="Wu L."/>
            <person name="Ma J."/>
        </authorList>
    </citation>
    <scope>NUCLEOTIDE SEQUENCE [LARGE SCALE GENOMIC DNA]</scope>
    <source>
        <strain evidence="2">CCUG 53270</strain>
    </source>
</reference>
<dbReference type="RefSeq" id="WP_079910184.1">
    <property type="nucleotide sequence ID" value="NZ_BAABJG010000044.1"/>
</dbReference>
<dbReference type="Proteomes" id="UP001597180">
    <property type="component" value="Unassembled WGS sequence"/>
</dbReference>
<accession>A0ABW3UWI7</accession>
<protein>
    <submittedName>
        <fullName evidence="1">Spore gernimation protein GerPD</fullName>
    </submittedName>
</protein>
<proteinExistence type="predicted"/>
<keyword evidence="2" id="KW-1185">Reference proteome</keyword>
<evidence type="ECO:0000313" key="2">
    <source>
        <dbReference type="Proteomes" id="UP001597180"/>
    </source>
</evidence>
<sequence length="59" mass="6127">MNFQVTNHELCVGDIKVTGVSVSSVFLIGDTEQIILSSISDSPPESVTVGPLLPLAAEA</sequence>
<name>A0ABW3UWI7_9BACL</name>